<name>A0A7M1RZC8_9CAUD</name>
<dbReference type="GeneID" id="65130405"/>
<organism evidence="1 2">
    <name type="scientific">uncultured phage cr127_1</name>
    <dbReference type="NCBI Taxonomy" id="2772077"/>
    <lineage>
        <taxon>Viruses</taxon>
        <taxon>Duplodnaviria</taxon>
        <taxon>Heunggongvirae</taxon>
        <taxon>Uroviricota</taxon>
        <taxon>Caudoviricetes</taxon>
        <taxon>Crassvirales</taxon>
        <taxon>Crevaviridae</taxon>
        <taxon>Doltivirinae</taxon>
        <taxon>Kahucivirus</taxon>
        <taxon>Kahucivirus intestinalis</taxon>
    </lineage>
</organism>
<protein>
    <submittedName>
        <fullName evidence="1">Uncharacterized protein</fullName>
    </submittedName>
</protein>
<sequence length="230" mass="26828">MATLNQLSSRIVNMIGQPDNHELRERVKDMFKNIFAKYIRQSSERHGIDEILTLSFVASIDELDYDTIRPSKYRILNKRKLIGTVNKLPVPIRIFNDSPYLYVGSVNGEAYKYINNPTELVFQNSLFPPNETICYVIENGRILLYKPDNKNTLIDDRRSINEIMIKAVWENPEEILTMFEDNDGQDIELPFPSDMIETAIFELLKVEFNIISRDNDIKLKEDVTYKQNAN</sequence>
<evidence type="ECO:0000313" key="2">
    <source>
        <dbReference type="Proteomes" id="UP000594097"/>
    </source>
</evidence>
<dbReference type="KEGG" id="vg:65130405"/>
<dbReference type="RefSeq" id="YP_010111951.1">
    <property type="nucleotide sequence ID" value="NC_055886.1"/>
</dbReference>
<dbReference type="Pfam" id="PF25702">
    <property type="entry name" value="CrAss_Ring_2"/>
    <property type="match status" value="1"/>
</dbReference>
<keyword evidence="2" id="KW-1185">Reference proteome</keyword>
<accession>A0A7M1RZC8</accession>
<dbReference type="Proteomes" id="UP000594097">
    <property type="component" value="Segment"/>
</dbReference>
<dbReference type="EMBL" id="MT774393">
    <property type="protein sequence ID" value="QOR59793.1"/>
    <property type="molecule type" value="Genomic_DNA"/>
</dbReference>
<dbReference type="InterPro" id="IPR057878">
    <property type="entry name" value="CrAss_Ring_2"/>
</dbReference>
<reference evidence="1 2" key="1">
    <citation type="submission" date="2020-07" db="EMBL/GenBank/DDBJ databases">
        <title>Taxonomic proposal: Crassvirales, a new order of highly abundant and diverse bacterial viruses.</title>
        <authorList>
            <person name="Shkoporov A.N."/>
            <person name="Stockdale S.R."/>
            <person name="Guerin E."/>
            <person name="Ross R.P."/>
            <person name="Hill C."/>
        </authorList>
    </citation>
    <scope>NUCLEOTIDE SEQUENCE [LARGE SCALE GENOMIC DNA]</scope>
</reference>
<proteinExistence type="predicted"/>
<evidence type="ECO:0000313" key="1">
    <source>
        <dbReference type="EMBL" id="QOR59793.1"/>
    </source>
</evidence>